<protein>
    <submittedName>
        <fullName evidence="2">O-succinylbenzoic acid--CoA ligase</fullName>
    </submittedName>
</protein>
<dbReference type="InterPro" id="IPR045851">
    <property type="entry name" value="AMP-bd_C_sf"/>
</dbReference>
<dbReference type="InterPro" id="IPR000873">
    <property type="entry name" value="AMP-dep_synth/lig_dom"/>
</dbReference>
<dbReference type="RefSeq" id="WP_124790104.1">
    <property type="nucleotide sequence ID" value="NZ_RQYN01000025.1"/>
</dbReference>
<name>A0A3P1Z0P1_TANFO</name>
<dbReference type="InterPro" id="IPR042099">
    <property type="entry name" value="ANL_N_sf"/>
</dbReference>
<dbReference type="Gene3D" id="3.40.50.12780">
    <property type="entry name" value="N-terminal domain of ligase-like"/>
    <property type="match status" value="1"/>
</dbReference>
<dbReference type="EMBL" id="RQYN01000025">
    <property type="protein sequence ID" value="RRD74693.1"/>
    <property type="molecule type" value="Genomic_DNA"/>
</dbReference>
<dbReference type="GO" id="GO:0006631">
    <property type="term" value="P:fatty acid metabolic process"/>
    <property type="evidence" value="ECO:0007669"/>
    <property type="project" value="TreeGrafter"/>
</dbReference>
<dbReference type="GO" id="GO:0031956">
    <property type="term" value="F:medium-chain fatty acid-CoA ligase activity"/>
    <property type="evidence" value="ECO:0007669"/>
    <property type="project" value="TreeGrafter"/>
</dbReference>
<keyword evidence="2" id="KW-0436">Ligase</keyword>
<evidence type="ECO:0000313" key="2">
    <source>
        <dbReference type="EMBL" id="RRD74693.1"/>
    </source>
</evidence>
<organism evidence="2 3">
    <name type="scientific">Tannerella forsythia</name>
    <name type="common">Bacteroides forsythus</name>
    <dbReference type="NCBI Taxonomy" id="28112"/>
    <lineage>
        <taxon>Bacteria</taxon>
        <taxon>Pseudomonadati</taxon>
        <taxon>Bacteroidota</taxon>
        <taxon>Bacteroidia</taxon>
        <taxon>Bacteroidales</taxon>
        <taxon>Tannerellaceae</taxon>
        <taxon>Tannerella</taxon>
    </lineage>
</organism>
<proteinExistence type="predicted"/>
<dbReference type="PANTHER" id="PTHR43201">
    <property type="entry name" value="ACYL-COA SYNTHETASE"/>
    <property type="match status" value="1"/>
</dbReference>
<reference evidence="2 3" key="1">
    <citation type="submission" date="2018-11" db="EMBL/GenBank/DDBJ databases">
        <title>Genomes From Bacteria Associated with the Canine Oral Cavity: a Test Case for Automated Genome-Based Taxonomic Assignment.</title>
        <authorList>
            <person name="Coil D.A."/>
            <person name="Jospin G."/>
            <person name="Darling A.E."/>
            <person name="Wallis C."/>
            <person name="Davis I.J."/>
            <person name="Harris S."/>
            <person name="Eisen J.A."/>
            <person name="Holcombe L.J."/>
            <person name="O'Flynn C."/>
        </authorList>
    </citation>
    <scope>NUCLEOTIDE SEQUENCE [LARGE SCALE GENOMIC DNA]</scope>
    <source>
        <strain evidence="2 3">OH1426_COT-023</strain>
    </source>
</reference>
<accession>A0A3P1Z0P1</accession>
<dbReference type="PANTHER" id="PTHR43201:SF32">
    <property type="entry name" value="2-SUCCINYLBENZOATE--COA LIGASE, CHLOROPLASTIC_PEROXISOMAL"/>
    <property type="match status" value="1"/>
</dbReference>
<dbReference type="AlphaFoldDB" id="A0A3P1Z0P1"/>
<feature type="domain" description="AMP-dependent synthetase/ligase" evidence="1">
    <location>
        <begin position="48"/>
        <end position="194"/>
    </location>
</feature>
<dbReference type="SUPFAM" id="SSF56801">
    <property type="entry name" value="Acetyl-CoA synthetase-like"/>
    <property type="match status" value="1"/>
</dbReference>
<evidence type="ECO:0000259" key="1">
    <source>
        <dbReference type="Pfam" id="PF00501"/>
    </source>
</evidence>
<gene>
    <name evidence="2" type="ORF">EII41_07680</name>
</gene>
<dbReference type="Proteomes" id="UP000279860">
    <property type="component" value="Unassembled WGS sequence"/>
</dbReference>
<dbReference type="Pfam" id="PF00501">
    <property type="entry name" value="AMP-binding"/>
    <property type="match status" value="1"/>
</dbReference>
<dbReference type="Gene3D" id="3.30.300.30">
    <property type="match status" value="1"/>
</dbReference>
<comment type="caution">
    <text evidence="2">The sequence shown here is derived from an EMBL/GenBank/DDBJ whole genome shotgun (WGS) entry which is preliminary data.</text>
</comment>
<sequence>MKILYEDRYFGLREIAAGALGDDVPWKSALRAFVSEWCDSRDFIEVRTSGSTGMPKLIRLPKKAMAASARLTNAFFDISRDSVLMLSLPLSYIAGKMMVVRAFEAGAVLLPEPPSSLPLSSLHTKVKLGALVPLQVEDILSSGEYHRFEKVENLLIGGGPLARTTRERLADIPTRFFATYGMTETASHTALMRLNGEGASACFEALEGVRFRRDESGCLCIYAPHIRESEFCTRDMVELVDERHFVWKGRLDYVINSGGIKFSPEELEDLVFREMKVPFYIGSLPDKRLGERIVMVVEDMEWSPEKRRKMDAVFRRLLPRHAIPREIIYRERIPRTKSGKLIRSRKNIDSYPPSDLHTTRQ</sequence>
<evidence type="ECO:0000313" key="3">
    <source>
        <dbReference type="Proteomes" id="UP000279860"/>
    </source>
</evidence>